<evidence type="ECO:0000259" key="6">
    <source>
        <dbReference type="Pfam" id="PF01694"/>
    </source>
</evidence>
<dbReference type="SUPFAM" id="SSF144091">
    <property type="entry name" value="Rhomboid-like"/>
    <property type="match status" value="1"/>
</dbReference>
<proteinExistence type="predicted"/>
<keyword evidence="8" id="KW-1185">Reference proteome</keyword>
<dbReference type="Pfam" id="PF01694">
    <property type="entry name" value="Rhomboid"/>
    <property type="match status" value="1"/>
</dbReference>
<dbReference type="Proteomes" id="UP000678679">
    <property type="component" value="Chromosome 1"/>
</dbReference>
<protein>
    <submittedName>
        <fullName evidence="7">Rhomboid family intramembrane serine protease</fullName>
    </submittedName>
</protein>
<accession>A0AAX1MZN8</accession>
<feature type="transmembrane region" description="Helical" evidence="5">
    <location>
        <begin position="138"/>
        <end position="157"/>
    </location>
</feature>
<evidence type="ECO:0000313" key="7">
    <source>
        <dbReference type="EMBL" id="QWG00809.1"/>
    </source>
</evidence>
<dbReference type="GO" id="GO:0016020">
    <property type="term" value="C:membrane"/>
    <property type="evidence" value="ECO:0007669"/>
    <property type="project" value="UniProtKB-SubCell"/>
</dbReference>
<dbReference type="InterPro" id="IPR035952">
    <property type="entry name" value="Rhomboid-like_sf"/>
</dbReference>
<name>A0AAX1MZN8_9BACT</name>
<evidence type="ECO:0000256" key="5">
    <source>
        <dbReference type="SAM" id="Phobius"/>
    </source>
</evidence>
<keyword evidence="4 5" id="KW-0472">Membrane</keyword>
<feature type="transmembrane region" description="Helical" evidence="5">
    <location>
        <begin position="89"/>
        <end position="107"/>
    </location>
</feature>
<feature type="domain" description="Peptidase S54 rhomboid" evidence="6">
    <location>
        <begin position="49"/>
        <end position="178"/>
    </location>
</feature>
<dbReference type="EMBL" id="CP076132">
    <property type="protein sequence ID" value="QWG00809.1"/>
    <property type="molecule type" value="Genomic_DNA"/>
</dbReference>
<dbReference type="InterPro" id="IPR022764">
    <property type="entry name" value="Peptidase_S54_rhomboid_dom"/>
</dbReference>
<dbReference type="KEGG" id="fya:KMW28_14230"/>
<organism evidence="7 8">
    <name type="scientific">Flammeovirga yaeyamensis</name>
    <dbReference type="NCBI Taxonomy" id="367791"/>
    <lineage>
        <taxon>Bacteria</taxon>
        <taxon>Pseudomonadati</taxon>
        <taxon>Bacteroidota</taxon>
        <taxon>Cytophagia</taxon>
        <taxon>Cytophagales</taxon>
        <taxon>Flammeovirgaceae</taxon>
        <taxon>Flammeovirga</taxon>
    </lineage>
</organism>
<comment type="subcellular location">
    <subcellularLocation>
        <location evidence="1">Membrane</location>
        <topology evidence="1">Multi-pass membrane protein</topology>
    </subcellularLocation>
</comment>
<evidence type="ECO:0000256" key="2">
    <source>
        <dbReference type="ARBA" id="ARBA00022692"/>
    </source>
</evidence>
<dbReference type="GO" id="GO:0006508">
    <property type="term" value="P:proteolysis"/>
    <property type="evidence" value="ECO:0007669"/>
    <property type="project" value="UniProtKB-KW"/>
</dbReference>
<feature type="transmembrane region" description="Helical" evidence="5">
    <location>
        <begin position="12"/>
        <end position="37"/>
    </location>
</feature>
<dbReference type="AlphaFoldDB" id="A0AAX1MZN8"/>
<evidence type="ECO:0000313" key="8">
    <source>
        <dbReference type="Proteomes" id="UP000678679"/>
    </source>
</evidence>
<keyword evidence="2 5" id="KW-0812">Transmembrane</keyword>
<sequence length="186" mass="20248">MRIQYNAPVTLSFTFICAAFMVLKSIGFDLTFMFNVAPFGQMGLTNPLSYFRLFSHVIGHGGWDHYLGNFTYILLLGPILEEKYGSKQLLIMMLMTALITGLINAIFLSSALLGASGIVFMLILLSSVVNVQKGSLPLTFILVVVVFLGQEVVNSFSQDNISQMAHLMGGVCGAIFGFGSDKLGSR</sequence>
<evidence type="ECO:0000256" key="1">
    <source>
        <dbReference type="ARBA" id="ARBA00004141"/>
    </source>
</evidence>
<dbReference type="Gene3D" id="1.20.1540.10">
    <property type="entry name" value="Rhomboid-like"/>
    <property type="match status" value="1"/>
</dbReference>
<feature type="transmembrane region" description="Helical" evidence="5">
    <location>
        <begin position="113"/>
        <end position="131"/>
    </location>
</feature>
<dbReference type="PANTHER" id="PTHR43066">
    <property type="entry name" value="RHOMBOID-RELATED PROTEIN"/>
    <property type="match status" value="1"/>
</dbReference>
<reference evidence="7 8" key="1">
    <citation type="submission" date="2021-05" db="EMBL/GenBank/DDBJ databases">
        <title>Comparative genomic studies on the polysaccharide-degrading batcterial strains of the Flammeovirga genus.</title>
        <authorList>
            <person name="Zewei F."/>
            <person name="Zheng Z."/>
            <person name="Yu L."/>
            <person name="Ruyue G."/>
            <person name="Yanhong M."/>
            <person name="Yuanyuan C."/>
            <person name="Jingyan G."/>
            <person name="Wenjun H."/>
        </authorList>
    </citation>
    <scope>NUCLEOTIDE SEQUENCE [LARGE SCALE GENOMIC DNA]</scope>
    <source>
        <strain evidence="7 8">NBRC:100898</strain>
    </source>
</reference>
<keyword evidence="7" id="KW-0378">Hydrolase</keyword>
<dbReference type="GO" id="GO:0004252">
    <property type="term" value="F:serine-type endopeptidase activity"/>
    <property type="evidence" value="ECO:0007669"/>
    <property type="project" value="InterPro"/>
</dbReference>
<feature type="transmembrane region" description="Helical" evidence="5">
    <location>
        <begin position="57"/>
        <end position="77"/>
    </location>
</feature>
<evidence type="ECO:0000256" key="4">
    <source>
        <dbReference type="ARBA" id="ARBA00023136"/>
    </source>
</evidence>
<evidence type="ECO:0000256" key="3">
    <source>
        <dbReference type="ARBA" id="ARBA00022989"/>
    </source>
</evidence>
<feature type="transmembrane region" description="Helical" evidence="5">
    <location>
        <begin position="163"/>
        <end position="180"/>
    </location>
</feature>
<keyword evidence="3 5" id="KW-1133">Transmembrane helix</keyword>
<gene>
    <name evidence="7" type="ORF">KMW28_14230</name>
</gene>
<keyword evidence="7" id="KW-0645">Protease</keyword>
<dbReference type="RefSeq" id="WP_169665142.1">
    <property type="nucleotide sequence ID" value="NZ_CP076132.1"/>
</dbReference>